<dbReference type="PANTHER" id="PTHR30576:SF20">
    <property type="entry name" value="QUINOVOSAMINEPHOSPHOTRANSFERAE-RELATED"/>
    <property type="match status" value="1"/>
</dbReference>
<dbReference type="STRING" id="313368.SAMN04488012_104210"/>
<sequence>MTPGKRAFDIALALLLSAVLLIPGLVIAGLVLALSGRPVLHRSERMRGIDDPFMLWKFRSMRPDPGDGGVTGGDKTDRITPIGRVLRRTRLDELPQLWNVLRGDISFVGPRPPLRRYTEMFPDLYAQVLRSRPGITGLATLRFHRREERLLDACATAAETEEVYCRRCVPRKAALDLIYARNRSLCFDLALIAETVTRIRPR</sequence>
<dbReference type="InterPro" id="IPR003362">
    <property type="entry name" value="Bact_transf"/>
</dbReference>
<feature type="domain" description="Bacterial sugar transferase" evidence="3">
    <location>
        <begin position="5"/>
        <end position="198"/>
    </location>
</feature>
<dbReference type="PANTHER" id="PTHR30576">
    <property type="entry name" value="COLANIC BIOSYNTHESIS UDP-GLUCOSE LIPID CARRIER TRANSFERASE"/>
    <property type="match status" value="1"/>
</dbReference>
<dbReference type="Pfam" id="PF02397">
    <property type="entry name" value="Bac_transf"/>
    <property type="match status" value="1"/>
</dbReference>
<name>A0A1M6G5R4_9RHOB</name>
<evidence type="ECO:0000256" key="2">
    <source>
        <dbReference type="ARBA" id="ARBA00023169"/>
    </source>
</evidence>
<organism evidence="4 5">
    <name type="scientific">Palleronia salina</name>
    <dbReference type="NCBI Taxonomy" id="313368"/>
    <lineage>
        <taxon>Bacteria</taxon>
        <taxon>Pseudomonadati</taxon>
        <taxon>Pseudomonadota</taxon>
        <taxon>Alphaproteobacteria</taxon>
        <taxon>Rhodobacterales</taxon>
        <taxon>Roseobacteraceae</taxon>
        <taxon>Palleronia</taxon>
    </lineage>
</organism>
<dbReference type="GO" id="GO:0000271">
    <property type="term" value="P:polysaccharide biosynthetic process"/>
    <property type="evidence" value="ECO:0007669"/>
    <property type="project" value="UniProtKB-KW"/>
</dbReference>
<dbReference type="EMBL" id="FQZA01000004">
    <property type="protein sequence ID" value="SHJ05240.1"/>
    <property type="molecule type" value="Genomic_DNA"/>
</dbReference>
<keyword evidence="4" id="KW-0808">Transferase</keyword>
<proteinExistence type="inferred from homology"/>
<gene>
    <name evidence="4" type="ORF">SAMN04488012_104210</name>
</gene>
<evidence type="ECO:0000313" key="4">
    <source>
        <dbReference type="EMBL" id="SHJ05240.1"/>
    </source>
</evidence>
<dbReference type="Proteomes" id="UP000184040">
    <property type="component" value="Unassembled WGS sequence"/>
</dbReference>
<evidence type="ECO:0000313" key="5">
    <source>
        <dbReference type="Proteomes" id="UP000184040"/>
    </source>
</evidence>
<protein>
    <submittedName>
        <fullName evidence="4">Sugar transferase involved in LPS biosynthesis (Colanic, teichoic acid)</fullName>
    </submittedName>
</protein>
<dbReference type="GO" id="GO:0016780">
    <property type="term" value="F:phosphotransferase activity, for other substituted phosphate groups"/>
    <property type="evidence" value="ECO:0007669"/>
    <property type="project" value="TreeGrafter"/>
</dbReference>
<dbReference type="RefSeq" id="WP_073128283.1">
    <property type="nucleotide sequence ID" value="NZ_FQZA01000004.1"/>
</dbReference>
<keyword evidence="5" id="KW-1185">Reference proteome</keyword>
<accession>A0A1M6G5R4</accession>
<dbReference type="AlphaFoldDB" id="A0A1M6G5R4"/>
<keyword evidence="2" id="KW-0270">Exopolysaccharide synthesis</keyword>
<comment type="similarity">
    <text evidence="1">Belongs to the bacterial sugar transferase family.</text>
</comment>
<evidence type="ECO:0000256" key="1">
    <source>
        <dbReference type="ARBA" id="ARBA00006464"/>
    </source>
</evidence>
<reference evidence="4 5" key="1">
    <citation type="submission" date="2016-11" db="EMBL/GenBank/DDBJ databases">
        <authorList>
            <person name="Jaros S."/>
            <person name="Januszkiewicz K."/>
            <person name="Wedrychowicz H."/>
        </authorList>
    </citation>
    <scope>NUCLEOTIDE SEQUENCE [LARGE SCALE GENOMIC DNA]</scope>
    <source>
        <strain evidence="4 5">DSM 26892</strain>
    </source>
</reference>
<evidence type="ECO:0000259" key="3">
    <source>
        <dbReference type="Pfam" id="PF02397"/>
    </source>
</evidence>